<dbReference type="GeneID" id="121208463"/>
<protein>
    <submittedName>
        <fullName evidence="2">Uncharacterized protein</fullName>
    </submittedName>
</protein>
<evidence type="ECO:0000313" key="2">
    <source>
        <dbReference type="RefSeq" id="XP_040935052.1"/>
    </source>
</evidence>
<reference evidence="1" key="1">
    <citation type="journal article" date="2020" name="Nat. Genet.">
        <title>Genomic diversifications of five Gossypium allopolyploid species and their impact on cotton improvement.</title>
        <authorList>
            <person name="Chen Z.J."/>
            <person name="Sreedasyam A."/>
            <person name="Ando A."/>
            <person name="Song Q."/>
            <person name="De Santiago L.M."/>
            <person name="Hulse-Kemp A.M."/>
            <person name="Ding M."/>
            <person name="Ye W."/>
            <person name="Kirkbride R.C."/>
            <person name="Jenkins J."/>
            <person name="Plott C."/>
            <person name="Lovell J."/>
            <person name="Lin Y.M."/>
            <person name="Vaughn R."/>
            <person name="Liu B."/>
            <person name="Simpson S."/>
            <person name="Scheffler B.E."/>
            <person name="Wen L."/>
            <person name="Saski C.A."/>
            <person name="Grover C.E."/>
            <person name="Hu G."/>
            <person name="Conover J.L."/>
            <person name="Carlson J.W."/>
            <person name="Shu S."/>
            <person name="Boston L.B."/>
            <person name="Williams M."/>
            <person name="Peterson D.G."/>
            <person name="McGee K."/>
            <person name="Jones D.C."/>
            <person name="Wendel J.F."/>
            <person name="Stelly D.M."/>
            <person name="Grimwood J."/>
            <person name="Schmutz J."/>
        </authorList>
    </citation>
    <scope>NUCLEOTIDE SEQUENCE [LARGE SCALE GENOMIC DNA]</scope>
    <source>
        <strain evidence="1">cv. TM-1</strain>
    </source>
</reference>
<organism evidence="1 2">
    <name type="scientific">Gossypium hirsutum</name>
    <name type="common">Upland cotton</name>
    <name type="synonym">Gossypium mexicanum</name>
    <dbReference type="NCBI Taxonomy" id="3635"/>
    <lineage>
        <taxon>Eukaryota</taxon>
        <taxon>Viridiplantae</taxon>
        <taxon>Streptophyta</taxon>
        <taxon>Embryophyta</taxon>
        <taxon>Tracheophyta</taxon>
        <taxon>Spermatophyta</taxon>
        <taxon>Magnoliopsida</taxon>
        <taxon>eudicotyledons</taxon>
        <taxon>Gunneridae</taxon>
        <taxon>Pentapetalae</taxon>
        <taxon>rosids</taxon>
        <taxon>malvids</taxon>
        <taxon>Malvales</taxon>
        <taxon>Malvaceae</taxon>
        <taxon>Malvoideae</taxon>
        <taxon>Gossypium</taxon>
    </lineage>
</organism>
<name>A0ABM2YX36_GOSHI</name>
<proteinExistence type="predicted"/>
<dbReference type="Proteomes" id="UP000818029">
    <property type="component" value="Chromosome A10"/>
</dbReference>
<keyword evidence="1" id="KW-1185">Reference proteome</keyword>
<gene>
    <name evidence="2" type="primary">LOC121208463</name>
</gene>
<sequence length="123" mass="13609">MKRSASELALEEFSRNTLSTTTIAAPSAFPDFALHPPIAHLSNSFHFTEFPRDAAEFSPQTHVLLSQTLTSHLILNHPSAEMSRGEVQCVKGITQTIGVGRMKLEELQLLPLIMISPMMMTTM</sequence>
<reference evidence="2" key="2">
    <citation type="submission" date="2025-08" db="UniProtKB">
        <authorList>
            <consortium name="RefSeq"/>
        </authorList>
    </citation>
    <scope>IDENTIFICATION</scope>
</reference>
<dbReference type="RefSeq" id="XP_040935052.1">
    <property type="nucleotide sequence ID" value="XM_041079118.1"/>
</dbReference>
<accession>A0ABM2YX36</accession>
<evidence type="ECO:0000313" key="1">
    <source>
        <dbReference type="Proteomes" id="UP000818029"/>
    </source>
</evidence>